<comment type="caution">
    <text evidence="1">The sequence shown here is derived from an EMBL/GenBank/DDBJ whole genome shotgun (WGS) entry which is preliminary data.</text>
</comment>
<dbReference type="RefSeq" id="WP_109939276.1">
    <property type="nucleotide sequence ID" value="NZ_CP176366.1"/>
</dbReference>
<dbReference type="AlphaFoldDB" id="A0A2V2NKL0"/>
<proteinExistence type="predicted"/>
<evidence type="ECO:0000313" key="2">
    <source>
        <dbReference type="Proteomes" id="UP000245934"/>
    </source>
</evidence>
<dbReference type="OrthoDB" id="117911at2157"/>
<evidence type="ECO:0008006" key="3">
    <source>
        <dbReference type="Google" id="ProtNLM"/>
    </source>
</evidence>
<organism evidence="1 2">
    <name type="scientific">Methanospirillum stamsii</name>
    <dbReference type="NCBI Taxonomy" id="1277351"/>
    <lineage>
        <taxon>Archaea</taxon>
        <taxon>Methanobacteriati</taxon>
        <taxon>Methanobacteriota</taxon>
        <taxon>Stenosarchaea group</taxon>
        <taxon>Methanomicrobia</taxon>
        <taxon>Methanomicrobiales</taxon>
        <taxon>Methanospirillaceae</taxon>
        <taxon>Methanospirillum</taxon>
    </lineage>
</organism>
<dbReference type="EMBL" id="QGMZ01000004">
    <property type="protein sequence ID" value="PWR76141.1"/>
    <property type="molecule type" value="Genomic_DNA"/>
</dbReference>
<evidence type="ECO:0000313" key="1">
    <source>
        <dbReference type="EMBL" id="PWR76141.1"/>
    </source>
</evidence>
<gene>
    <name evidence="1" type="ORF">DLD82_01200</name>
</gene>
<accession>A0A2V2NKL0</accession>
<sequence length="148" mass="16543">MVNMREFIPIFALLLIVSEVFSISPVFAEENVLKPTIILSVKTDQGYYSPGDLIRVRGTITNSENEPINATLQFSFQEMNKTISSGLKGKFLTTVPSSPTMPENLYKMDIVARSLGYLDKYLTIPVVIMSEPSSLAPERVIPDDFLHL</sequence>
<reference evidence="1 2" key="1">
    <citation type="submission" date="2018-05" db="EMBL/GenBank/DDBJ databases">
        <title>Draft genome of Methanospirillum stamsii Pt1.</title>
        <authorList>
            <person name="Dueholm M.S."/>
            <person name="Nielsen P.H."/>
            <person name="Bakmann L.F."/>
            <person name="Otzen D.E."/>
        </authorList>
    </citation>
    <scope>NUCLEOTIDE SEQUENCE [LARGE SCALE GENOMIC DNA]</scope>
    <source>
        <strain evidence="1 2">Pt1</strain>
    </source>
</reference>
<keyword evidence="2" id="KW-1185">Reference proteome</keyword>
<dbReference type="GeneID" id="97609230"/>
<dbReference type="Gene3D" id="2.60.40.10">
    <property type="entry name" value="Immunoglobulins"/>
    <property type="match status" value="1"/>
</dbReference>
<dbReference type="Proteomes" id="UP000245934">
    <property type="component" value="Unassembled WGS sequence"/>
</dbReference>
<dbReference type="InterPro" id="IPR013783">
    <property type="entry name" value="Ig-like_fold"/>
</dbReference>
<name>A0A2V2NKL0_9EURY</name>
<protein>
    <recommendedName>
        <fullName evidence="3">Macroglobulin domain-containing protein</fullName>
    </recommendedName>
</protein>